<dbReference type="InterPro" id="IPR003395">
    <property type="entry name" value="RecF/RecN/SMC_N"/>
</dbReference>
<evidence type="ECO:0000256" key="6">
    <source>
        <dbReference type="ARBA" id="ARBA00022763"/>
    </source>
</evidence>
<dbReference type="GO" id="GO:0003684">
    <property type="term" value="F:damaged DNA binding"/>
    <property type="evidence" value="ECO:0007669"/>
    <property type="project" value="TreeGrafter"/>
</dbReference>
<dbReference type="Pfam" id="PF02463">
    <property type="entry name" value="SMC_N"/>
    <property type="match status" value="1"/>
</dbReference>
<feature type="coiled-coil region" evidence="12">
    <location>
        <begin position="383"/>
        <end position="410"/>
    </location>
</feature>
<dbReference type="PANTHER" id="PTHR19306:SF6">
    <property type="entry name" value="STRUCTURAL MAINTENANCE OF CHROMOSOMES PROTEIN 6"/>
    <property type="match status" value="1"/>
</dbReference>
<feature type="coiled-coil region" evidence="12">
    <location>
        <begin position="628"/>
        <end position="756"/>
    </location>
</feature>
<feature type="domain" description="RecF/RecN/SMC N-terminal" evidence="13">
    <location>
        <begin position="24"/>
        <end position="1027"/>
    </location>
</feature>
<evidence type="ECO:0000256" key="11">
    <source>
        <dbReference type="ARBA" id="ARBA00023242"/>
    </source>
</evidence>
<protein>
    <recommendedName>
        <fullName evidence="13">RecF/RecN/SMC N-terminal domain-containing protein</fullName>
    </recommendedName>
</protein>
<keyword evidence="11" id="KW-0539">Nucleus</keyword>
<keyword evidence="10" id="KW-0234">DNA repair</keyword>
<evidence type="ECO:0000256" key="1">
    <source>
        <dbReference type="ARBA" id="ARBA00004123"/>
    </source>
</evidence>
<feature type="coiled-coil region" evidence="12">
    <location>
        <begin position="207"/>
        <end position="336"/>
    </location>
</feature>
<gene>
    <name evidence="14" type="ORF">OMED0929_LOCUS3161</name>
</gene>
<dbReference type="GO" id="GO:0005634">
    <property type="term" value="C:nucleus"/>
    <property type="evidence" value="ECO:0007669"/>
    <property type="project" value="UniProtKB-SubCell"/>
</dbReference>
<dbReference type="EMBL" id="HBEW01003777">
    <property type="protein sequence ID" value="CAD8581110.1"/>
    <property type="molecule type" value="Transcribed_RNA"/>
</dbReference>
<dbReference type="Gene3D" id="1.10.287.1490">
    <property type="match status" value="1"/>
</dbReference>
<organism evidence="14">
    <name type="scientific">Ostreococcus mediterraneus</name>
    <dbReference type="NCBI Taxonomy" id="1486918"/>
    <lineage>
        <taxon>Eukaryota</taxon>
        <taxon>Viridiplantae</taxon>
        <taxon>Chlorophyta</taxon>
        <taxon>Mamiellophyceae</taxon>
        <taxon>Mamiellales</taxon>
        <taxon>Bathycoccaceae</taxon>
        <taxon>Ostreococcus</taxon>
    </lineage>
</organism>
<keyword evidence="5" id="KW-0547">Nucleotide-binding</keyword>
<evidence type="ECO:0000256" key="12">
    <source>
        <dbReference type="SAM" id="Coils"/>
    </source>
</evidence>
<keyword evidence="9" id="KW-0233">DNA recombination</keyword>
<evidence type="ECO:0000256" key="10">
    <source>
        <dbReference type="ARBA" id="ARBA00023204"/>
    </source>
</evidence>
<dbReference type="PANTHER" id="PTHR19306">
    <property type="entry name" value="STRUCTURAL MAINTENANCE OF CHROMOSOMES 5,6 SMC5, SMC6"/>
    <property type="match status" value="1"/>
</dbReference>
<evidence type="ECO:0000256" key="2">
    <source>
        <dbReference type="ARBA" id="ARBA00004286"/>
    </source>
</evidence>
<evidence type="ECO:0000256" key="9">
    <source>
        <dbReference type="ARBA" id="ARBA00023172"/>
    </source>
</evidence>
<evidence type="ECO:0000313" key="14">
    <source>
        <dbReference type="EMBL" id="CAD8581110.1"/>
    </source>
</evidence>
<dbReference type="GO" id="GO:0035861">
    <property type="term" value="C:site of double-strand break"/>
    <property type="evidence" value="ECO:0007669"/>
    <property type="project" value="TreeGrafter"/>
</dbReference>
<keyword evidence="4" id="KW-0158">Chromosome</keyword>
<proteinExistence type="inferred from homology"/>
<keyword evidence="8 12" id="KW-0175">Coiled coil</keyword>
<name>A0A7S0KI89_9CHLO</name>
<dbReference type="GO" id="GO:0051276">
    <property type="term" value="P:chromosome organization"/>
    <property type="evidence" value="ECO:0007669"/>
    <property type="project" value="UniProtKB-ARBA"/>
</dbReference>
<comment type="similarity">
    <text evidence="3">Belongs to the SMC family. SMC6 subfamily.</text>
</comment>
<dbReference type="GO" id="GO:0005524">
    <property type="term" value="F:ATP binding"/>
    <property type="evidence" value="ECO:0007669"/>
    <property type="project" value="UniProtKB-KW"/>
</dbReference>
<evidence type="ECO:0000256" key="3">
    <source>
        <dbReference type="ARBA" id="ARBA00006793"/>
    </source>
</evidence>
<dbReference type="SUPFAM" id="SSF52540">
    <property type="entry name" value="P-loop containing nucleoside triphosphate hydrolases"/>
    <property type="match status" value="1"/>
</dbReference>
<dbReference type="AlphaFoldDB" id="A0A7S0KI89"/>
<comment type="subcellular location">
    <subcellularLocation>
        <location evidence="2">Chromosome</location>
    </subcellularLocation>
    <subcellularLocation>
        <location evidence="1">Nucleus</location>
    </subcellularLocation>
</comment>
<sequence length="1050" mass="117267">MGKANIAMYHPGSAGSFVKVVMVNFMCHHHLTVELGPRINYIVGENGSGKSAVLTALTVALGAKAKSVGRSSTKSVKGMIKSGTQQAKLTVVISNDGEDAFMPATYGRTIIIEKVLAKVGANSLKIKNAQGETIGTKSDELARITDHFAIDVDNPIVVMTQDMAKQFLNSGDDGKKYEFFLRATLLQAVQERATIAKNSVDEMKMVLDEHNENIPVLKKNIEALQHELNAFERVEQLRSKSIDFRRRYAWSKITQMERKLAEERGKLAKYQDEKAKLIEQISKLEKARDDAKKQKDIFQGQHDEYMAKVTTTAAERRAIEAEYKEAARQLQKVKTDQLTEETKIKQLSKKTKDAETKIQRVVDMQKGETTQVEANIQRFNQAMVQAKADVTQCEQHIEQLESTRQNSKRESTVCAQRHRGIEAGIDNIRKQIATLKSTSSNKLVLYHSKMPALVDAIERRRGDFSKPPLGPVGTHITLKNQEWVTPVEECLSGVMNSFVVATPQDMDKVRKLAQECGVPNVNVVCVNFNRQRYNIPSERVPNPSQFTTVMSVIECTHDVIFNLCVDQCQIENSVLLKDEGPAVALFNSNEAKVKNIGSIYTPLRKIFSSGNTTRNEAFKNMNTARKLGADSKSQIKQFEARIKEEQENAKRASAAQVAASKAVKDVESALVKAQDDLKKLISAAHDARRALEQAKSDAEDTSAAGYDVSALQDELDSLNAELITHRSSLAEIERECEEKQKAYDDAKNALAEKQALGESFKEHARELTNNLSAATDLSVSTAKSIARKEEQLRDADPIIALAEQTVAAMHEEIETCAEQTTAICTRSEAVEAGDINIEPEKLLRMYENSKEQMRTEEQRHKRPFEEISDELSFESRKLAKLDSGFGRSMKLYGQLRKGVKARQKQVQVRATEISKIVSHRFNYYMSKKGHSGRVLVDFKDATLSLEVKDGEKGKSVKDMRSMSGGERSYSTLAFNLSLGDTNESPFSAMDEFDVFMDAVNRKVSIDSLLKFARKHVDKQFIFITPQDISAVDANAEDIKIMKMAPARVDA</sequence>
<dbReference type="InterPro" id="IPR027417">
    <property type="entry name" value="P-loop_NTPase"/>
</dbReference>
<dbReference type="Gene3D" id="3.40.50.300">
    <property type="entry name" value="P-loop containing nucleotide triphosphate hydrolases"/>
    <property type="match status" value="2"/>
</dbReference>
<evidence type="ECO:0000256" key="8">
    <source>
        <dbReference type="ARBA" id="ARBA00023054"/>
    </source>
</evidence>
<evidence type="ECO:0000256" key="4">
    <source>
        <dbReference type="ARBA" id="ARBA00022454"/>
    </source>
</evidence>
<dbReference type="GO" id="GO:0000724">
    <property type="term" value="P:double-strand break repair via homologous recombination"/>
    <property type="evidence" value="ECO:0007669"/>
    <property type="project" value="TreeGrafter"/>
</dbReference>
<accession>A0A7S0KI89</accession>
<keyword evidence="7" id="KW-0067">ATP-binding</keyword>
<evidence type="ECO:0000256" key="5">
    <source>
        <dbReference type="ARBA" id="ARBA00022741"/>
    </source>
</evidence>
<keyword evidence="6" id="KW-0227">DNA damage</keyword>
<evidence type="ECO:0000256" key="7">
    <source>
        <dbReference type="ARBA" id="ARBA00022840"/>
    </source>
</evidence>
<dbReference type="GO" id="GO:0030915">
    <property type="term" value="C:Smc5-Smc6 complex"/>
    <property type="evidence" value="ECO:0007669"/>
    <property type="project" value="TreeGrafter"/>
</dbReference>
<evidence type="ECO:0000259" key="13">
    <source>
        <dbReference type="Pfam" id="PF02463"/>
    </source>
</evidence>
<reference evidence="14" key="1">
    <citation type="submission" date="2021-01" db="EMBL/GenBank/DDBJ databases">
        <authorList>
            <person name="Corre E."/>
            <person name="Pelletier E."/>
            <person name="Niang G."/>
            <person name="Scheremetjew M."/>
            <person name="Finn R."/>
            <person name="Kale V."/>
            <person name="Holt S."/>
            <person name="Cochrane G."/>
            <person name="Meng A."/>
            <person name="Brown T."/>
            <person name="Cohen L."/>
        </authorList>
    </citation>
    <scope>NUCLEOTIDE SEQUENCE</scope>
    <source>
        <strain evidence="14">Clade-D-RCC2572</strain>
    </source>
</reference>
<dbReference type="GO" id="GO:0003697">
    <property type="term" value="F:single-stranded DNA binding"/>
    <property type="evidence" value="ECO:0007669"/>
    <property type="project" value="TreeGrafter"/>
</dbReference>